<keyword evidence="5" id="KW-0472">Membrane</keyword>
<dbReference type="Gene3D" id="3.30.450.20">
    <property type="entry name" value="PAS domain"/>
    <property type="match status" value="1"/>
</dbReference>
<proteinExistence type="predicted"/>
<dbReference type="NCBIfam" id="TIGR00229">
    <property type="entry name" value="sensory_box"/>
    <property type="match status" value="1"/>
</dbReference>
<evidence type="ECO:0000259" key="6">
    <source>
        <dbReference type="PROSITE" id="PS50113"/>
    </source>
</evidence>
<evidence type="ECO:0000256" key="2">
    <source>
        <dbReference type="ARBA" id="ARBA00012438"/>
    </source>
</evidence>
<protein>
    <recommendedName>
        <fullName evidence="2">histidine kinase</fullName>
        <ecNumber evidence="2">2.7.13.3</ecNumber>
    </recommendedName>
</protein>
<dbReference type="InterPro" id="IPR035965">
    <property type="entry name" value="PAS-like_dom_sf"/>
</dbReference>
<name>A0ABU8YZ38_9CYAN</name>
<dbReference type="PANTHER" id="PTHR42878:SF15">
    <property type="entry name" value="BACTERIOPHYTOCHROME"/>
    <property type="match status" value="1"/>
</dbReference>
<dbReference type="InterPro" id="IPR050351">
    <property type="entry name" value="BphY/WalK/GraS-like"/>
</dbReference>
<keyword evidence="3" id="KW-0808">Transferase</keyword>
<reference evidence="7 8" key="1">
    <citation type="journal article" date="2020" name="Harmful Algae">
        <title>Molecular and morphological characterization of a novel dihydroanatoxin-a producing Microcoleus species (cyanobacteria) from the Russian River, California, USA.</title>
        <authorList>
            <person name="Conklin K.Y."/>
            <person name="Stancheva R."/>
            <person name="Otten T.G."/>
            <person name="Fadness R."/>
            <person name="Boyer G.L."/>
            <person name="Read B."/>
            <person name="Zhang X."/>
            <person name="Sheath R.G."/>
        </authorList>
    </citation>
    <scope>NUCLEOTIDE SEQUENCE [LARGE SCALE GENOMIC DNA]</scope>
    <source>
        <strain evidence="7 8">PTRS2</strain>
    </source>
</reference>
<evidence type="ECO:0000313" key="7">
    <source>
        <dbReference type="EMBL" id="MEK0189530.1"/>
    </source>
</evidence>
<evidence type="ECO:0000313" key="8">
    <source>
        <dbReference type="Proteomes" id="UP001384579"/>
    </source>
</evidence>
<dbReference type="SUPFAM" id="SSF55785">
    <property type="entry name" value="PYP-like sensor domain (PAS domain)"/>
    <property type="match status" value="1"/>
</dbReference>
<organism evidence="7 8">
    <name type="scientific">Microcoleus anatoxicus PTRS2</name>
    <dbReference type="NCBI Taxonomy" id="2705321"/>
    <lineage>
        <taxon>Bacteria</taxon>
        <taxon>Bacillati</taxon>
        <taxon>Cyanobacteriota</taxon>
        <taxon>Cyanophyceae</taxon>
        <taxon>Oscillatoriophycideae</taxon>
        <taxon>Oscillatoriales</taxon>
        <taxon>Microcoleaceae</taxon>
        <taxon>Microcoleus</taxon>
        <taxon>Microcoleus anatoxicus</taxon>
    </lineage>
</organism>
<gene>
    <name evidence="7" type="ORF">WMG39_32500</name>
</gene>
<dbReference type="EC" id="2.7.13.3" evidence="2"/>
<dbReference type="Pfam" id="PF08448">
    <property type="entry name" value="PAS_4"/>
    <property type="match status" value="1"/>
</dbReference>
<dbReference type="InterPro" id="IPR003661">
    <property type="entry name" value="HisK_dim/P_dom"/>
</dbReference>
<keyword evidence="8" id="KW-1185">Reference proteome</keyword>
<comment type="caution">
    <text evidence="7">The sequence shown here is derived from an EMBL/GenBank/DDBJ whole genome shotgun (WGS) entry which is preliminary data.</text>
</comment>
<evidence type="ECO:0000256" key="3">
    <source>
        <dbReference type="ARBA" id="ARBA00022679"/>
    </source>
</evidence>
<evidence type="ECO:0000256" key="1">
    <source>
        <dbReference type="ARBA" id="ARBA00000085"/>
    </source>
</evidence>
<feature type="non-terminal residue" evidence="7">
    <location>
        <position position="153"/>
    </location>
</feature>
<dbReference type="InterPro" id="IPR013656">
    <property type="entry name" value="PAS_4"/>
</dbReference>
<dbReference type="PANTHER" id="PTHR42878">
    <property type="entry name" value="TWO-COMPONENT HISTIDINE KINASE"/>
    <property type="match status" value="1"/>
</dbReference>
<dbReference type="PROSITE" id="PS50113">
    <property type="entry name" value="PAC"/>
    <property type="match status" value="1"/>
</dbReference>
<dbReference type="Proteomes" id="UP001384579">
    <property type="component" value="Unassembled WGS sequence"/>
</dbReference>
<dbReference type="SUPFAM" id="SSF47384">
    <property type="entry name" value="Homodimeric domain of signal transducing histidine kinase"/>
    <property type="match status" value="1"/>
</dbReference>
<evidence type="ECO:0000256" key="4">
    <source>
        <dbReference type="ARBA" id="ARBA00022777"/>
    </source>
</evidence>
<dbReference type="EMBL" id="JBBLXS010001338">
    <property type="protein sequence ID" value="MEK0189530.1"/>
    <property type="molecule type" value="Genomic_DNA"/>
</dbReference>
<dbReference type="InterPro" id="IPR000700">
    <property type="entry name" value="PAS-assoc_C"/>
</dbReference>
<dbReference type="CDD" id="cd00082">
    <property type="entry name" value="HisKA"/>
    <property type="match status" value="1"/>
</dbReference>
<keyword evidence="4" id="KW-0418">Kinase</keyword>
<dbReference type="InterPro" id="IPR000014">
    <property type="entry name" value="PAS"/>
</dbReference>
<evidence type="ECO:0000256" key="5">
    <source>
        <dbReference type="ARBA" id="ARBA00023136"/>
    </source>
</evidence>
<feature type="domain" description="PAC" evidence="6">
    <location>
        <begin position="51"/>
        <end position="104"/>
    </location>
</feature>
<dbReference type="RefSeq" id="WP_340542674.1">
    <property type="nucleotide sequence ID" value="NZ_JBBLXS010001338.1"/>
</dbReference>
<dbReference type="CDD" id="cd00130">
    <property type="entry name" value="PAS"/>
    <property type="match status" value="1"/>
</dbReference>
<sequence>MRQPFVNQSLAKMAGFPNRKEMQGKTVFECFPPELSAKFYQENMQVFESGETLHFQEEFNLEGRTHYYDTFKIPLTNPRGEIYALIGTSREITELVETKKALSERTDQLEFANQELESFSYSVSHDLRAPLRHISGFVNALKQRLQSMDVLGD</sequence>
<dbReference type="InterPro" id="IPR036097">
    <property type="entry name" value="HisK_dim/P_sf"/>
</dbReference>
<comment type="catalytic activity">
    <reaction evidence="1">
        <text>ATP + protein L-histidine = ADP + protein N-phospho-L-histidine.</text>
        <dbReference type="EC" id="2.7.13.3"/>
    </reaction>
</comment>
<accession>A0ABU8YZ38</accession>
<dbReference type="Gene3D" id="1.10.287.130">
    <property type="match status" value="1"/>
</dbReference>